<dbReference type="GO" id="GO:0030036">
    <property type="term" value="P:actin cytoskeleton organization"/>
    <property type="evidence" value="ECO:0007669"/>
    <property type="project" value="TreeGrafter"/>
</dbReference>
<evidence type="ECO:0008006" key="12">
    <source>
        <dbReference type="Google" id="ProtNLM"/>
    </source>
</evidence>
<keyword evidence="5 6" id="KW-0440">LIM domain</keyword>
<evidence type="ECO:0000256" key="3">
    <source>
        <dbReference type="ARBA" id="ARBA00022723"/>
    </source>
</evidence>
<dbReference type="InterPro" id="IPR050604">
    <property type="entry name" value="PDZ-LIM_domain"/>
</dbReference>
<dbReference type="GO" id="GO:0005912">
    <property type="term" value="C:adherens junction"/>
    <property type="evidence" value="ECO:0007669"/>
    <property type="project" value="TreeGrafter"/>
</dbReference>
<dbReference type="EMBL" id="CAJNOR010001345">
    <property type="protein sequence ID" value="CAF1125850.1"/>
    <property type="molecule type" value="Genomic_DNA"/>
</dbReference>
<feature type="region of interest" description="Disordered" evidence="7">
    <location>
        <begin position="174"/>
        <end position="270"/>
    </location>
</feature>
<evidence type="ECO:0000256" key="1">
    <source>
        <dbReference type="ARBA" id="ARBA00004496"/>
    </source>
</evidence>
<dbReference type="SUPFAM" id="SSF57716">
    <property type="entry name" value="Glucocorticoid receptor-like (DNA-binding domain)"/>
    <property type="match status" value="3"/>
</dbReference>
<dbReference type="InterPro" id="IPR001478">
    <property type="entry name" value="PDZ"/>
</dbReference>
<dbReference type="SMART" id="SM00735">
    <property type="entry name" value="ZM"/>
    <property type="match status" value="1"/>
</dbReference>
<dbReference type="PROSITE" id="PS50106">
    <property type="entry name" value="PDZ"/>
    <property type="match status" value="1"/>
</dbReference>
<dbReference type="PANTHER" id="PTHR24214:SF38">
    <property type="entry name" value="PDZ AND LIM DOMAIN PROTEIN ZASP-RELATED"/>
    <property type="match status" value="1"/>
</dbReference>
<evidence type="ECO:0000313" key="10">
    <source>
        <dbReference type="EMBL" id="CAF1125850.1"/>
    </source>
</evidence>
<feature type="compositionally biased region" description="Polar residues" evidence="7">
    <location>
        <begin position="174"/>
        <end position="188"/>
    </location>
</feature>
<evidence type="ECO:0000259" key="8">
    <source>
        <dbReference type="PROSITE" id="PS50023"/>
    </source>
</evidence>
<dbReference type="InterPro" id="IPR001781">
    <property type="entry name" value="Znf_LIM"/>
</dbReference>
<keyword evidence="11" id="KW-1185">Reference proteome</keyword>
<dbReference type="SMART" id="SM00132">
    <property type="entry name" value="LIM"/>
    <property type="match status" value="3"/>
</dbReference>
<dbReference type="Pfam" id="PF00595">
    <property type="entry name" value="PDZ"/>
    <property type="match status" value="1"/>
</dbReference>
<evidence type="ECO:0000259" key="9">
    <source>
        <dbReference type="PROSITE" id="PS50106"/>
    </source>
</evidence>
<proteinExistence type="predicted"/>
<dbReference type="GO" id="GO:0001725">
    <property type="term" value="C:stress fiber"/>
    <property type="evidence" value="ECO:0007669"/>
    <property type="project" value="TreeGrafter"/>
</dbReference>
<evidence type="ECO:0000256" key="4">
    <source>
        <dbReference type="ARBA" id="ARBA00022833"/>
    </source>
</evidence>
<dbReference type="PROSITE" id="PS50023">
    <property type="entry name" value="LIM_DOMAIN_2"/>
    <property type="match status" value="3"/>
</dbReference>
<reference evidence="10" key="1">
    <citation type="submission" date="2021-02" db="EMBL/GenBank/DDBJ databases">
        <authorList>
            <person name="Nowell W R."/>
        </authorList>
    </citation>
    <scope>NUCLEOTIDE SEQUENCE</scope>
</reference>
<dbReference type="FunFam" id="2.10.110.10:FF:000010">
    <property type="entry name" value="PDZ and LIM domain protein 5"/>
    <property type="match status" value="1"/>
</dbReference>
<dbReference type="CDD" id="cd23068">
    <property type="entry name" value="PDZ_ZASP52-like"/>
    <property type="match status" value="1"/>
</dbReference>
<feature type="domain" description="LIM zinc-binding" evidence="8">
    <location>
        <begin position="340"/>
        <end position="407"/>
    </location>
</feature>
<dbReference type="FunFam" id="2.30.42.10:FF:000055">
    <property type="entry name" value="PDZ and LIM domain protein 3"/>
    <property type="match status" value="1"/>
</dbReference>
<evidence type="ECO:0000256" key="5">
    <source>
        <dbReference type="ARBA" id="ARBA00023038"/>
    </source>
</evidence>
<dbReference type="FunFam" id="2.10.110.10:FF:000020">
    <property type="entry name" value="PDZ and LIM domain protein 5"/>
    <property type="match status" value="1"/>
</dbReference>
<dbReference type="InterPro" id="IPR036034">
    <property type="entry name" value="PDZ_sf"/>
</dbReference>
<evidence type="ECO:0000256" key="7">
    <source>
        <dbReference type="SAM" id="MobiDB-lite"/>
    </source>
</evidence>
<keyword evidence="4 6" id="KW-0862">Zinc</keyword>
<dbReference type="GO" id="GO:0030018">
    <property type="term" value="C:Z disc"/>
    <property type="evidence" value="ECO:0007669"/>
    <property type="project" value="TreeGrafter"/>
</dbReference>
<dbReference type="PROSITE" id="PS00478">
    <property type="entry name" value="LIM_DOMAIN_1"/>
    <property type="match status" value="1"/>
</dbReference>
<dbReference type="AlphaFoldDB" id="A0A814QXI7"/>
<dbReference type="Gene3D" id="2.10.110.10">
    <property type="entry name" value="Cysteine Rich Protein"/>
    <property type="match status" value="3"/>
</dbReference>
<dbReference type="SUPFAM" id="SSF50156">
    <property type="entry name" value="PDZ domain-like"/>
    <property type="match status" value="1"/>
</dbReference>
<accession>A0A814QXI7</accession>
<comment type="caution">
    <text evidence="10">The sequence shown here is derived from an EMBL/GenBank/DDBJ whole genome shotgun (WGS) entry which is preliminary data.</text>
</comment>
<keyword evidence="2" id="KW-0963">Cytoplasm</keyword>
<dbReference type="GO" id="GO:0031941">
    <property type="term" value="C:filamentous actin"/>
    <property type="evidence" value="ECO:0007669"/>
    <property type="project" value="TreeGrafter"/>
</dbReference>
<feature type="domain" description="LIM zinc-binding" evidence="8">
    <location>
        <begin position="408"/>
        <end position="468"/>
    </location>
</feature>
<dbReference type="GO" id="GO:0051371">
    <property type="term" value="F:muscle alpha-actinin binding"/>
    <property type="evidence" value="ECO:0007669"/>
    <property type="project" value="TreeGrafter"/>
</dbReference>
<comment type="subcellular location">
    <subcellularLocation>
        <location evidence="1">Cytoplasm</location>
    </subcellularLocation>
</comment>
<dbReference type="GO" id="GO:0061061">
    <property type="term" value="P:muscle structure development"/>
    <property type="evidence" value="ECO:0007669"/>
    <property type="project" value="TreeGrafter"/>
</dbReference>
<dbReference type="Proteomes" id="UP000663828">
    <property type="component" value="Unassembled WGS sequence"/>
</dbReference>
<organism evidence="10 11">
    <name type="scientific">Adineta ricciae</name>
    <name type="common">Rotifer</name>
    <dbReference type="NCBI Taxonomy" id="249248"/>
    <lineage>
        <taxon>Eukaryota</taxon>
        <taxon>Metazoa</taxon>
        <taxon>Spiralia</taxon>
        <taxon>Gnathifera</taxon>
        <taxon>Rotifera</taxon>
        <taxon>Eurotatoria</taxon>
        <taxon>Bdelloidea</taxon>
        <taxon>Adinetida</taxon>
        <taxon>Adinetidae</taxon>
        <taxon>Adineta</taxon>
    </lineage>
</organism>
<dbReference type="GO" id="GO:0046872">
    <property type="term" value="F:metal ion binding"/>
    <property type="evidence" value="ECO:0007669"/>
    <property type="project" value="UniProtKB-KW"/>
</dbReference>
<gene>
    <name evidence="10" type="ORF">XAT740_LOCUS19635</name>
</gene>
<keyword evidence="3 6" id="KW-0479">Metal-binding</keyword>
<dbReference type="InterPro" id="IPR006643">
    <property type="entry name" value="Zasp-like_motif"/>
</dbReference>
<dbReference type="SMART" id="SM00228">
    <property type="entry name" value="PDZ"/>
    <property type="match status" value="1"/>
</dbReference>
<evidence type="ECO:0000313" key="11">
    <source>
        <dbReference type="Proteomes" id="UP000663828"/>
    </source>
</evidence>
<evidence type="ECO:0000256" key="6">
    <source>
        <dbReference type="PROSITE-ProRule" id="PRU00125"/>
    </source>
</evidence>
<dbReference type="PANTHER" id="PTHR24214">
    <property type="entry name" value="PDZ AND LIM DOMAIN PROTEIN ZASP"/>
    <property type="match status" value="1"/>
</dbReference>
<name>A0A814QXI7_ADIRI</name>
<feature type="compositionally biased region" description="Pro residues" evidence="7">
    <location>
        <begin position="229"/>
        <end position="239"/>
    </location>
</feature>
<feature type="domain" description="LIM zinc-binding" evidence="8">
    <location>
        <begin position="281"/>
        <end position="339"/>
    </location>
</feature>
<feature type="compositionally biased region" description="Pro residues" evidence="7">
    <location>
        <begin position="209"/>
        <end position="219"/>
    </location>
</feature>
<dbReference type="Gene3D" id="2.30.42.10">
    <property type="match status" value="1"/>
</dbReference>
<sequence>MPSYTNLHVKMQRDSNAIPWGFRMQGGRDFNCPIQIQYVNPNSLAERCGMQTNDYILRIGQASTEHLQHQEAQEQIKRQSNVLEFVLQRGAPPTTADYNNRIDFSTPQPIHPHFYPQSNYQTPPQSPGPQIVMPISNNRTISSQTYNTPIGLYSADNITDTIARTLKSINVASNPSFEESPRNANEYQPTAAKSMPKPAPAPHNNFSKPTPPPPPPTMSAPPKAQQPTYPTPFGAPPKPIGNKPAFNSNAQVPSGAGNRGPKKGTRGTALLNQNDNANQIAICHTCGVKIRGPFISAVGNCYCVNHFTCSHCSKDLVDCGFIEENGKLYCEQDFEQFLAPHCSKCSQKILKLLYDQKQKECVHALEQTWHPECFVCTACKKSIGSGSFHVEEGQPYCTEDYRRMFQAKCTSCEFPIEPGDKYLEAIGGTYHVECFNCSQCQTSLDGQPFVVKNNRPYCRQHGHPVGSLFN</sequence>
<evidence type="ECO:0000256" key="2">
    <source>
        <dbReference type="ARBA" id="ARBA00022490"/>
    </source>
</evidence>
<dbReference type="Pfam" id="PF00412">
    <property type="entry name" value="LIM"/>
    <property type="match status" value="3"/>
</dbReference>
<feature type="domain" description="PDZ" evidence="9">
    <location>
        <begin position="8"/>
        <end position="91"/>
    </location>
</feature>
<protein>
    <recommendedName>
        <fullName evidence="12">PDZ and LIM domain protein Zasp</fullName>
    </recommendedName>
</protein>
<dbReference type="GO" id="GO:0003779">
    <property type="term" value="F:actin binding"/>
    <property type="evidence" value="ECO:0007669"/>
    <property type="project" value="TreeGrafter"/>
</dbReference>